<protein>
    <submittedName>
        <fullName evidence="1">Uncharacterized protein</fullName>
    </submittedName>
</protein>
<gene>
    <name evidence="1" type="ORF">PIB30_117643</name>
</gene>
<reference evidence="1 2" key="1">
    <citation type="journal article" date="2023" name="Plants (Basel)">
        <title>Bridging the Gap: Combining Genomics and Transcriptomics Approaches to Understand Stylosanthes scabra, an Orphan Legume from the Brazilian Caatinga.</title>
        <authorList>
            <person name="Ferreira-Neto J.R.C."/>
            <person name="da Silva M.D."/>
            <person name="Binneck E."/>
            <person name="de Melo N.F."/>
            <person name="da Silva R.H."/>
            <person name="de Melo A.L.T.M."/>
            <person name="Pandolfi V."/>
            <person name="Bustamante F.O."/>
            <person name="Brasileiro-Vidal A.C."/>
            <person name="Benko-Iseppon A.M."/>
        </authorList>
    </citation>
    <scope>NUCLEOTIDE SEQUENCE [LARGE SCALE GENOMIC DNA]</scope>
    <source>
        <tissue evidence="1">Leaves</tissue>
    </source>
</reference>
<evidence type="ECO:0000313" key="1">
    <source>
        <dbReference type="EMBL" id="MED6216775.1"/>
    </source>
</evidence>
<organism evidence="1 2">
    <name type="scientific">Stylosanthes scabra</name>
    <dbReference type="NCBI Taxonomy" id="79078"/>
    <lineage>
        <taxon>Eukaryota</taxon>
        <taxon>Viridiplantae</taxon>
        <taxon>Streptophyta</taxon>
        <taxon>Embryophyta</taxon>
        <taxon>Tracheophyta</taxon>
        <taxon>Spermatophyta</taxon>
        <taxon>Magnoliopsida</taxon>
        <taxon>eudicotyledons</taxon>
        <taxon>Gunneridae</taxon>
        <taxon>Pentapetalae</taxon>
        <taxon>rosids</taxon>
        <taxon>fabids</taxon>
        <taxon>Fabales</taxon>
        <taxon>Fabaceae</taxon>
        <taxon>Papilionoideae</taxon>
        <taxon>50 kb inversion clade</taxon>
        <taxon>dalbergioids sensu lato</taxon>
        <taxon>Dalbergieae</taxon>
        <taxon>Pterocarpus clade</taxon>
        <taxon>Stylosanthes</taxon>
    </lineage>
</organism>
<accession>A0ABU6Z2D7</accession>
<comment type="caution">
    <text evidence="1">The sequence shown here is derived from an EMBL/GenBank/DDBJ whole genome shotgun (WGS) entry which is preliminary data.</text>
</comment>
<evidence type="ECO:0000313" key="2">
    <source>
        <dbReference type="Proteomes" id="UP001341840"/>
    </source>
</evidence>
<keyword evidence="2" id="KW-1185">Reference proteome</keyword>
<name>A0ABU6Z2D7_9FABA</name>
<proteinExistence type="predicted"/>
<dbReference type="PANTHER" id="PTHR36807">
    <property type="entry name" value="PHOSPHOGLYCOLATE PHOSPHATASE"/>
    <property type="match status" value="1"/>
</dbReference>
<dbReference type="PANTHER" id="PTHR36807:SF2">
    <property type="entry name" value="PHOSPHOGLYCOLATE PHOSPHATASE"/>
    <property type="match status" value="1"/>
</dbReference>
<dbReference type="Proteomes" id="UP001341840">
    <property type="component" value="Unassembled WGS sequence"/>
</dbReference>
<sequence length="383" mass="42493">MAACVASLFSSKLHLQKEAVRERAYSNQTTSFKTVQRNCSRNQCQLVHFSAWKMFEPSASGTTHGKIGSRLQVSSIKCIGLGALVDLDGVADSNLVPAVDQVLLMTSIFLTYTAGIVNFGKPSTSYEKINSDKEVLSESSDNYGSVVKENYKLESKYAFNAVRGKLLNSLNALEQKAYSGDIILHSAKQTLSLNAIAGPPKLRLLWAAFQAVEEQVNNISSTRSVSMDDNFFSEFIQRSCHSVCNTWLQDEYSLLKGNFDKSITRSGKKDLYLELLQYLSFGSLREDCCYDSCIFGLHGISILEDLVIAIADGVASVYLEFISVDSDVSSKNNRLDMSFCALSTRELQKLRNENDRITRTFQGITKCKASLCLNIDHKPIAIH</sequence>
<dbReference type="EMBL" id="JASCZI010271887">
    <property type="protein sequence ID" value="MED6216775.1"/>
    <property type="molecule type" value="Genomic_DNA"/>
</dbReference>